<evidence type="ECO:0000256" key="1">
    <source>
        <dbReference type="ARBA" id="ARBA00004651"/>
    </source>
</evidence>
<dbReference type="GO" id="GO:0043709">
    <property type="term" value="P:cell adhesion involved in single-species biofilm formation"/>
    <property type="evidence" value="ECO:0007669"/>
    <property type="project" value="TreeGrafter"/>
</dbReference>
<dbReference type="GO" id="GO:0052621">
    <property type="term" value="F:diguanylate cyclase activity"/>
    <property type="evidence" value="ECO:0007669"/>
    <property type="project" value="UniProtKB-EC"/>
</dbReference>
<dbReference type="SUPFAM" id="SSF103190">
    <property type="entry name" value="Sensory domain-like"/>
    <property type="match status" value="1"/>
</dbReference>
<dbReference type="Pfam" id="PF02743">
    <property type="entry name" value="dCache_1"/>
    <property type="match status" value="1"/>
</dbReference>
<comment type="subcellular location">
    <subcellularLocation>
        <location evidence="1">Cell membrane</location>
        <topology evidence="1">Multi-pass membrane protein</topology>
    </subcellularLocation>
</comment>
<dbReference type="Proteomes" id="UP000199517">
    <property type="component" value="Unassembled WGS sequence"/>
</dbReference>
<dbReference type="InterPro" id="IPR050469">
    <property type="entry name" value="Diguanylate_Cyclase"/>
</dbReference>
<feature type="region of interest" description="Disordered" evidence="8">
    <location>
        <begin position="1"/>
        <end position="32"/>
    </location>
</feature>
<dbReference type="EMBL" id="FOMQ01000010">
    <property type="protein sequence ID" value="SFD96787.1"/>
    <property type="molecule type" value="Genomic_DNA"/>
</dbReference>
<dbReference type="CDD" id="cd01949">
    <property type="entry name" value="GGDEF"/>
    <property type="match status" value="1"/>
</dbReference>
<dbReference type="CDD" id="cd12915">
    <property type="entry name" value="PDC2_DGC_like"/>
    <property type="match status" value="1"/>
</dbReference>
<organism evidence="11 12">
    <name type="scientific">Paracidovorax konjaci</name>
    <dbReference type="NCBI Taxonomy" id="32040"/>
    <lineage>
        <taxon>Bacteria</taxon>
        <taxon>Pseudomonadati</taxon>
        <taxon>Pseudomonadota</taxon>
        <taxon>Betaproteobacteria</taxon>
        <taxon>Burkholderiales</taxon>
        <taxon>Comamonadaceae</taxon>
        <taxon>Paracidovorax</taxon>
    </lineage>
</organism>
<dbReference type="InterPro" id="IPR000160">
    <property type="entry name" value="GGDEF_dom"/>
</dbReference>
<dbReference type="PANTHER" id="PTHR45138:SF9">
    <property type="entry name" value="DIGUANYLATE CYCLASE DGCM-RELATED"/>
    <property type="match status" value="1"/>
</dbReference>
<sequence length="561" mass="60489">MKAAGPSGTPHTPESMSSVPPEPSASGPSLPFGKDRSVRSTIGFVVLVALLLVSSNIWLAWRARQAEWQQAQTFAQNLARAVAQQMDSMISEIDRVLVGIGYELERGEMSPATLEALQPVLVNHISQADHLHGLFVYGRDGSWLVNTQPVQNPGANNSDREYFIHHRDNPSMRTLIGKPIVSRSTGAWIIPVSRRVNDAEGRFAGVVLATVRLNYVLDILDGFDVGQKGAIALLQADGSILTRRPFYVEDLGRSIAGTPLHAQITQNRSGVITTPSPIDGVTRLISFEHARNNPLAVAVALAQDEILAQWREATSVQAAGILMLLGVIGVAGGFMVRSVKHRRDAEQRLRAAHEALMQAHVRAEHMAEHDGLTGVHNRRAYDRRIADVMAQCRRNRRPVSVMMFDVDFFKRYNDERGHLQGDECLRQVAAALAGAIRRPGDFIARYGGEEFAIVLPETDAAGAYLVASAARSAVSALQLPHPGSPFGHVTVSGGLACCTWEPLAQTPSDLMGRADAALYAAKQEGRNRVVAAADPLPGPPTNSGEGTGEGEAPPRAGTDRG</sequence>
<keyword evidence="12" id="KW-1185">Reference proteome</keyword>
<evidence type="ECO:0000256" key="6">
    <source>
        <dbReference type="ARBA" id="ARBA00023136"/>
    </source>
</evidence>
<dbReference type="Pfam" id="PF00990">
    <property type="entry name" value="GGDEF"/>
    <property type="match status" value="1"/>
</dbReference>
<dbReference type="PANTHER" id="PTHR45138">
    <property type="entry name" value="REGULATORY COMPONENTS OF SENSORY TRANSDUCTION SYSTEM"/>
    <property type="match status" value="1"/>
</dbReference>
<dbReference type="SUPFAM" id="SSF55073">
    <property type="entry name" value="Nucleotide cyclase"/>
    <property type="match status" value="1"/>
</dbReference>
<keyword evidence="6 9" id="KW-0472">Membrane</keyword>
<keyword evidence="4 9" id="KW-0812">Transmembrane</keyword>
<proteinExistence type="predicted"/>
<dbReference type="GO" id="GO:1902201">
    <property type="term" value="P:negative regulation of bacterial-type flagellum-dependent cell motility"/>
    <property type="evidence" value="ECO:0007669"/>
    <property type="project" value="TreeGrafter"/>
</dbReference>
<evidence type="ECO:0000256" key="3">
    <source>
        <dbReference type="ARBA" id="ARBA00022475"/>
    </source>
</evidence>
<dbReference type="AlphaFoldDB" id="A0A1I1WNM5"/>
<dbReference type="FunFam" id="3.30.70.270:FF:000001">
    <property type="entry name" value="Diguanylate cyclase domain protein"/>
    <property type="match status" value="1"/>
</dbReference>
<dbReference type="InterPro" id="IPR043128">
    <property type="entry name" value="Rev_trsase/Diguanyl_cyclase"/>
</dbReference>
<dbReference type="GO" id="GO:0005886">
    <property type="term" value="C:plasma membrane"/>
    <property type="evidence" value="ECO:0007669"/>
    <property type="project" value="UniProtKB-SubCell"/>
</dbReference>
<dbReference type="InterPro" id="IPR029151">
    <property type="entry name" value="Sensor-like_sf"/>
</dbReference>
<evidence type="ECO:0000256" key="2">
    <source>
        <dbReference type="ARBA" id="ARBA00012528"/>
    </source>
</evidence>
<dbReference type="NCBIfam" id="TIGR00254">
    <property type="entry name" value="GGDEF"/>
    <property type="match status" value="1"/>
</dbReference>
<dbReference type="PROSITE" id="PS50887">
    <property type="entry name" value="GGDEF"/>
    <property type="match status" value="1"/>
</dbReference>
<feature type="transmembrane region" description="Helical" evidence="9">
    <location>
        <begin position="316"/>
        <end position="336"/>
    </location>
</feature>
<dbReference type="InterPro" id="IPR033479">
    <property type="entry name" value="dCache_1"/>
</dbReference>
<protein>
    <recommendedName>
        <fullName evidence="2">diguanylate cyclase</fullName>
        <ecNumber evidence="2">2.7.7.65</ecNumber>
    </recommendedName>
</protein>
<dbReference type="SMART" id="SM00267">
    <property type="entry name" value="GGDEF"/>
    <property type="match status" value="1"/>
</dbReference>
<evidence type="ECO:0000256" key="4">
    <source>
        <dbReference type="ARBA" id="ARBA00022692"/>
    </source>
</evidence>
<gene>
    <name evidence="11" type="ORF">SAMN04489710_110124</name>
</gene>
<evidence type="ECO:0000256" key="5">
    <source>
        <dbReference type="ARBA" id="ARBA00022989"/>
    </source>
</evidence>
<reference evidence="12" key="1">
    <citation type="submission" date="2016-10" db="EMBL/GenBank/DDBJ databases">
        <authorList>
            <person name="Varghese N."/>
            <person name="Submissions S."/>
        </authorList>
    </citation>
    <scope>NUCLEOTIDE SEQUENCE [LARGE SCALE GENOMIC DNA]</scope>
    <source>
        <strain evidence="12">DSM 7481</strain>
    </source>
</reference>
<dbReference type="EC" id="2.7.7.65" evidence="2"/>
<dbReference type="InterPro" id="IPR029787">
    <property type="entry name" value="Nucleotide_cyclase"/>
</dbReference>
<evidence type="ECO:0000256" key="7">
    <source>
        <dbReference type="ARBA" id="ARBA00034247"/>
    </source>
</evidence>
<feature type="domain" description="GGDEF" evidence="10">
    <location>
        <begin position="397"/>
        <end position="534"/>
    </location>
</feature>
<dbReference type="STRING" id="32040.SAMN04489710_110124"/>
<evidence type="ECO:0000259" key="10">
    <source>
        <dbReference type="PROSITE" id="PS50887"/>
    </source>
</evidence>
<accession>A0A1I1WNM5</accession>
<comment type="catalytic activity">
    <reaction evidence="7">
        <text>2 GTP = 3',3'-c-di-GMP + 2 diphosphate</text>
        <dbReference type="Rhea" id="RHEA:24898"/>
        <dbReference type="ChEBI" id="CHEBI:33019"/>
        <dbReference type="ChEBI" id="CHEBI:37565"/>
        <dbReference type="ChEBI" id="CHEBI:58805"/>
        <dbReference type="EC" id="2.7.7.65"/>
    </reaction>
</comment>
<dbReference type="Gene3D" id="3.30.70.270">
    <property type="match status" value="1"/>
</dbReference>
<dbReference type="Gene3D" id="3.30.450.20">
    <property type="entry name" value="PAS domain"/>
    <property type="match status" value="2"/>
</dbReference>
<feature type="transmembrane region" description="Helical" evidence="9">
    <location>
        <begin position="42"/>
        <end position="61"/>
    </location>
</feature>
<keyword evidence="5 9" id="KW-1133">Transmembrane helix</keyword>
<evidence type="ECO:0000313" key="12">
    <source>
        <dbReference type="Proteomes" id="UP000199517"/>
    </source>
</evidence>
<dbReference type="CDD" id="cd12914">
    <property type="entry name" value="PDC1_DGC_like"/>
    <property type="match status" value="1"/>
</dbReference>
<evidence type="ECO:0000256" key="8">
    <source>
        <dbReference type="SAM" id="MobiDB-lite"/>
    </source>
</evidence>
<feature type="region of interest" description="Disordered" evidence="8">
    <location>
        <begin position="529"/>
        <end position="561"/>
    </location>
</feature>
<evidence type="ECO:0000313" key="11">
    <source>
        <dbReference type="EMBL" id="SFD96787.1"/>
    </source>
</evidence>
<evidence type="ECO:0000256" key="9">
    <source>
        <dbReference type="SAM" id="Phobius"/>
    </source>
</evidence>
<keyword evidence="3" id="KW-1003">Cell membrane</keyword>
<name>A0A1I1WNM5_9BURK</name>